<name>A0ABX7NVB7_9BACT</name>
<keyword evidence="1" id="KW-0732">Signal</keyword>
<dbReference type="Pfam" id="PF05494">
    <property type="entry name" value="MlaC"/>
    <property type="match status" value="1"/>
</dbReference>
<reference evidence="2 3" key="1">
    <citation type="submission" date="2021-02" db="EMBL/GenBank/DDBJ databases">
        <title>De Novo genome assembly of isolated myxobacteria.</title>
        <authorList>
            <person name="Stevens D.C."/>
        </authorList>
    </citation>
    <scope>NUCLEOTIDE SEQUENCE [LARGE SCALE GENOMIC DNA]</scope>
    <source>
        <strain evidence="3">SCPEA02</strain>
    </source>
</reference>
<dbReference type="InterPro" id="IPR008869">
    <property type="entry name" value="MlaC/ttg2D"/>
</dbReference>
<dbReference type="Proteomes" id="UP000662747">
    <property type="component" value="Chromosome"/>
</dbReference>
<dbReference type="EMBL" id="CP071090">
    <property type="protein sequence ID" value="QSQ22860.1"/>
    <property type="molecule type" value="Genomic_DNA"/>
</dbReference>
<dbReference type="PANTHER" id="PTHR36573:SF1">
    <property type="entry name" value="INTERMEMBRANE PHOSPHOLIPID TRANSPORT SYSTEM BINDING PROTEIN MLAC"/>
    <property type="match status" value="1"/>
</dbReference>
<evidence type="ECO:0000313" key="2">
    <source>
        <dbReference type="EMBL" id="QSQ22860.1"/>
    </source>
</evidence>
<dbReference type="PANTHER" id="PTHR36573">
    <property type="entry name" value="INTERMEMBRANE PHOSPHOLIPID TRANSPORT SYSTEM BINDING PROTEIN MLAC"/>
    <property type="match status" value="1"/>
</dbReference>
<sequence length="193" mass="21491">MNARFRTVTFLAAMAFAVPALAGAPKDDAVAKPVKTVVQSVRYERDAAALKLFGSEEQGKFLLGDAWTKGTDAQRKEFIELFQGLFAGIAFPRVRENFKNLDSITYEPADVKGNEATVASTIFIKHPLKTQEMKLKYRLVKDAAAWKVVDVTVLGSSMLQDIRDSQVQPLLNQGGWDLLLTRMRTELAKVQKK</sequence>
<protein>
    <submittedName>
        <fullName evidence="2">ABC transporter substrate-binding protein</fullName>
    </submittedName>
</protein>
<evidence type="ECO:0000313" key="3">
    <source>
        <dbReference type="Proteomes" id="UP000662747"/>
    </source>
</evidence>
<dbReference type="Gene3D" id="3.10.450.710">
    <property type="entry name" value="Tgt2/MlaC"/>
    <property type="match status" value="1"/>
</dbReference>
<organism evidence="2 3">
    <name type="scientific">Pyxidicoccus parkwayensis</name>
    <dbReference type="NCBI Taxonomy" id="2813578"/>
    <lineage>
        <taxon>Bacteria</taxon>
        <taxon>Pseudomonadati</taxon>
        <taxon>Myxococcota</taxon>
        <taxon>Myxococcia</taxon>
        <taxon>Myxococcales</taxon>
        <taxon>Cystobacterineae</taxon>
        <taxon>Myxococcaceae</taxon>
        <taxon>Pyxidicoccus</taxon>
    </lineage>
</organism>
<gene>
    <name evidence="2" type="ORF">JY651_48520</name>
</gene>
<feature type="signal peptide" evidence="1">
    <location>
        <begin position="1"/>
        <end position="22"/>
    </location>
</feature>
<accession>A0ABX7NVB7</accession>
<proteinExistence type="predicted"/>
<keyword evidence="3" id="KW-1185">Reference proteome</keyword>
<feature type="chain" id="PRO_5046286797" evidence="1">
    <location>
        <begin position="23"/>
        <end position="193"/>
    </location>
</feature>
<dbReference type="RefSeq" id="WP_206724436.1">
    <property type="nucleotide sequence ID" value="NZ_CP071090.1"/>
</dbReference>
<dbReference type="InterPro" id="IPR042245">
    <property type="entry name" value="Tgt2/MlaC_sf"/>
</dbReference>
<evidence type="ECO:0000256" key="1">
    <source>
        <dbReference type="SAM" id="SignalP"/>
    </source>
</evidence>